<comment type="caution">
    <text evidence="1">The sequence shown here is derived from an EMBL/GenBank/DDBJ whole genome shotgun (WGS) entry which is preliminary data.</text>
</comment>
<dbReference type="InterPro" id="IPR042089">
    <property type="entry name" value="Peptidase_M13_dom_2"/>
</dbReference>
<protein>
    <submittedName>
        <fullName evidence="1">Uncharacterized protein</fullName>
    </submittedName>
</protein>
<dbReference type="GO" id="GO:0008237">
    <property type="term" value="F:metallopeptidase activity"/>
    <property type="evidence" value="ECO:0007669"/>
    <property type="project" value="InterPro"/>
</dbReference>
<reference evidence="1" key="1">
    <citation type="submission" date="2021-04" db="EMBL/GenBank/DDBJ databases">
        <authorList>
            <consortium name="Molecular Ecology Group"/>
        </authorList>
    </citation>
    <scope>NUCLEOTIDE SEQUENCE</scope>
</reference>
<dbReference type="EMBL" id="CAJHNH020006032">
    <property type="protein sequence ID" value="CAG5133241.1"/>
    <property type="molecule type" value="Genomic_DNA"/>
</dbReference>
<evidence type="ECO:0000313" key="2">
    <source>
        <dbReference type="Proteomes" id="UP000678393"/>
    </source>
</evidence>
<dbReference type="InterPro" id="IPR024079">
    <property type="entry name" value="MetalloPept_cat_dom_sf"/>
</dbReference>
<organism evidence="1 2">
    <name type="scientific">Candidula unifasciata</name>
    <dbReference type="NCBI Taxonomy" id="100452"/>
    <lineage>
        <taxon>Eukaryota</taxon>
        <taxon>Metazoa</taxon>
        <taxon>Spiralia</taxon>
        <taxon>Lophotrochozoa</taxon>
        <taxon>Mollusca</taxon>
        <taxon>Gastropoda</taxon>
        <taxon>Heterobranchia</taxon>
        <taxon>Euthyneura</taxon>
        <taxon>Panpulmonata</taxon>
        <taxon>Eupulmonata</taxon>
        <taxon>Stylommatophora</taxon>
        <taxon>Helicina</taxon>
        <taxon>Helicoidea</taxon>
        <taxon>Geomitridae</taxon>
        <taxon>Candidula</taxon>
    </lineage>
</organism>
<keyword evidence="2" id="KW-1185">Reference proteome</keyword>
<dbReference type="Proteomes" id="UP000678393">
    <property type="component" value="Unassembled WGS sequence"/>
</dbReference>
<dbReference type="OrthoDB" id="6475849at2759"/>
<name>A0A8S4A481_9EUPU</name>
<accession>A0A8S4A481</accession>
<dbReference type="Gene3D" id="3.40.390.10">
    <property type="entry name" value="Collagenase (Catalytic Domain)"/>
    <property type="match status" value="1"/>
</dbReference>
<proteinExistence type="predicted"/>
<dbReference type="Gene3D" id="1.10.1380.10">
    <property type="entry name" value="Neutral endopeptidase , domain2"/>
    <property type="match status" value="1"/>
</dbReference>
<feature type="non-terminal residue" evidence="1">
    <location>
        <position position="68"/>
    </location>
</feature>
<gene>
    <name evidence="1" type="ORF">CUNI_LOCUS18799</name>
</gene>
<dbReference type="SUPFAM" id="SSF55486">
    <property type="entry name" value="Metalloproteases ('zincins'), catalytic domain"/>
    <property type="match status" value="1"/>
</dbReference>
<feature type="non-terminal residue" evidence="1">
    <location>
        <position position="1"/>
    </location>
</feature>
<dbReference type="AlphaFoldDB" id="A0A8S4A481"/>
<evidence type="ECO:0000313" key="1">
    <source>
        <dbReference type="EMBL" id="CAG5133241.1"/>
    </source>
</evidence>
<sequence length="68" mass="8118">YTVTEDRFYDNRILVTKLFHIQQMRIMITGSDNERDVSEVNAFYTDFFHKIRVYAGILQPPVFSLIFP</sequence>